<feature type="DNA-binding region" description="HMG box" evidence="2">
    <location>
        <begin position="246"/>
        <end position="312"/>
    </location>
</feature>
<dbReference type="Gene3D" id="1.10.30.10">
    <property type="entry name" value="High mobility group box domain"/>
    <property type="match status" value="2"/>
</dbReference>
<dbReference type="Proteomes" id="UP000234254">
    <property type="component" value="Unassembled WGS sequence"/>
</dbReference>
<dbReference type="InterPro" id="IPR036910">
    <property type="entry name" value="HMG_box_dom_sf"/>
</dbReference>
<evidence type="ECO:0000313" key="6">
    <source>
        <dbReference type="Proteomes" id="UP000234254"/>
    </source>
</evidence>
<feature type="compositionally biased region" description="Basic residues" evidence="3">
    <location>
        <begin position="97"/>
        <end position="107"/>
    </location>
</feature>
<feature type="domain" description="HMG box" evidence="4">
    <location>
        <begin position="246"/>
        <end position="312"/>
    </location>
</feature>
<dbReference type="OrthoDB" id="1919336at2759"/>
<dbReference type="AlphaFoldDB" id="A0A2I1DCD6"/>
<dbReference type="GO" id="GO:0005634">
    <property type="term" value="C:nucleus"/>
    <property type="evidence" value="ECO:0007669"/>
    <property type="project" value="UniProtKB-UniRule"/>
</dbReference>
<keyword evidence="1 2" id="KW-0238">DNA-binding</keyword>
<feature type="region of interest" description="Disordered" evidence="3">
    <location>
        <begin position="68"/>
        <end position="119"/>
    </location>
</feature>
<dbReference type="GeneID" id="36548443"/>
<gene>
    <name evidence="5" type="ORF">P168DRAFT_324915</name>
</gene>
<dbReference type="GO" id="GO:0003677">
    <property type="term" value="F:DNA binding"/>
    <property type="evidence" value="ECO:0007669"/>
    <property type="project" value="UniProtKB-UniRule"/>
</dbReference>
<evidence type="ECO:0000256" key="1">
    <source>
        <dbReference type="ARBA" id="ARBA00023125"/>
    </source>
</evidence>
<accession>A0A2I1DCD6</accession>
<evidence type="ECO:0000256" key="2">
    <source>
        <dbReference type="PROSITE-ProRule" id="PRU00267"/>
    </source>
</evidence>
<dbReference type="SMART" id="SM00398">
    <property type="entry name" value="HMG"/>
    <property type="match status" value="1"/>
</dbReference>
<proteinExistence type="predicted"/>
<evidence type="ECO:0000259" key="4">
    <source>
        <dbReference type="PROSITE" id="PS50118"/>
    </source>
</evidence>
<dbReference type="PANTHER" id="PTHR48112:SF22">
    <property type="entry name" value="MITOCHONDRIAL TRANSCRIPTION FACTOR A, ISOFORM B"/>
    <property type="match status" value="1"/>
</dbReference>
<dbReference type="Pfam" id="PF00505">
    <property type="entry name" value="HMG_box"/>
    <property type="match status" value="1"/>
</dbReference>
<evidence type="ECO:0000256" key="3">
    <source>
        <dbReference type="SAM" id="MobiDB-lite"/>
    </source>
</evidence>
<reference evidence="5" key="1">
    <citation type="submission" date="2016-12" db="EMBL/GenBank/DDBJ databases">
        <title>The genomes of Aspergillus section Nigri reveals drivers in fungal speciation.</title>
        <authorList>
            <consortium name="DOE Joint Genome Institute"/>
            <person name="Vesth T.C."/>
            <person name="Nybo J."/>
            <person name="Theobald S."/>
            <person name="Brandl J."/>
            <person name="Frisvad J.C."/>
            <person name="Nielsen K.F."/>
            <person name="Lyhne E.K."/>
            <person name="Kogle M.E."/>
            <person name="Kuo A."/>
            <person name="Riley R."/>
            <person name="Clum A."/>
            <person name="Nolan M."/>
            <person name="Lipzen A."/>
            <person name="Salamov A."/>
            <person name="Henrissat B."/>
            <person name="Wiebenga A."/>
            <person name="De vries R.P."/>
            <person name="Grigoriev I.V."/>
            <person name="Mortensen U.H."/>
            <person name="Andersen M.R."/>
            <person name="Baker S.E."/>
        </authorList>
    </citation>
    <scope>NUCLEOTIDE SEQUENCE</scope>
    <source>
        <strain evidence="5">IBT 28561</strain>
    </source>
</reference>
<sequence length="329" mass="36688">MPLTLARRGVGALRHLSLSDTFSRPVCKTIAQSHARRISLAANNGALHPSGRHVSAAAVLPKTLANGYATKSTSDGAAKSTEGKRTTKVKTTTTKTIKAKKTKKPAPKKVLTEEQKEAADEKKKILKLKQLIKELKATALTPPKQLPSQPHLLAIGEKRKALERGPDESMPDVFRRAVALSRSISAEEQQKFAAQAEANRKTNATTREEWIKSHTPLQIKDANHARRRLANLTNKKAALLHDDRLVKRPSSAYAQFLQERIRNGDFKYMSVVEIGQRTGEEWNGMTEPEKAKYRELEVADKNRYHQEYLEVYGEEPGFITRANKAEAEA</sequence>
<dbReference type="InterPro" id="IPR009071">
    <property type="entry name" value="HMG_box_dom"/>
</dbReference>
<dbReference type="RefSeq" id="XP_024696104.1">
    <property type="nucleotide sequence ID" value="XM_024840919.1"/>
</dbReference>
<dbReference type="PROSITE" id="PS50118">
    <property type="entry name" value="HMG_BOX_2"/>
    <property type="match status" value="1"/>
</dbReference>
<name>A0A2I1DCD6_ASPC2</name>
<evidence type="ECO:0000313" key="5">
    <source>
        <dbReference type="EMBL" id="PKY07510.1"/>
    </source>
</evidence>
<dbReference type="PANTHER" id="PTHR48112">
    <property type="entry name" value="HIGH MOBILITY GROUP PROTEIN DSP1"/>
    <property type="match status" value="1"/>
</dbReference>
<comment type="caution">
    <text evidence="5">The sequence shown here is derived from an EMBL/GenBank/DDBJ whole genome shotgun (WGS) entry which is preliminary data.</text>
</comment>
<feature type="compositionally biased region" description="Basic and acidic residues" evidence="3">
    <location>
        <begin position="110"/>
        <end position="119"/>
    </location>
</feature>
<protein>
    <recommendedName>
        <fullName evidence="4">HMG box domain-containing protein</fullName>
    </recommendedName>
</protein>
<keyword evidence="6" id="KW-1185">Reference proteome</keyword>
<dbReference type="SUPFAM" id="SSF47095">
    <property type="entry name" value="HMG-box"/>
    <property type="match status" value="2"/>
</dbReference>
<dbReference type="InterPro" id="IPR050342">
    <property type="entry name" value="HMGB"/>
</dbReference>
<dbReference type="EMBL" id="MSFM01000002">
    <property type="protein sequence ID" value="PKY07510.1"/>
    <property type="molecule type" value="Genomic_DNA"/>
</dbReference>
<dbReference type="VEuPathDB" id="FungiDB:P168DRAFT_324915"/>
<keyword evidence="2" id="KW-0539">Nucleus</keyword>
<organism evidence="5 6">
    <name type="scientific">Aspergillus campestris (strain IBT 28561)</name>
    <dbReference type="NCBI Taxonomy" id="1392248"/>
    <lineage>
        <taxon>Eukaryota</taxon>
        <taxon>Fungi</taxon>
        <taxon>Dikarya</taxon>
        <taxon>Ascomycota</taxon>
        <taxon>Pezizomycotina</taxon>
        <taxon>Eurotiomycetes</taxon>
        <taxon>Eurotiomycetidae</taxon>
        <taxon>Eurotiales</taxon>
        <taxon>Aspergillaceae</taxon>
        <taxon>Aspergillus</taxon>
        <taxon>Aspergillus subgen. Circumdati</taxon>
    </lineage>
</organism>